<organism evidence="1 2">
    <name type="scientific">Bradyrhizobium manausense</name>
    <dbReference type="NCBI Taxonomy" id="989370"/>
    <lineage>
        <taxon>Bacteria</taxon>
        <taxon>Pseudomonadati</taxon>
        <taxon>Pseudomonadota</taxon>
        <taxon>Alphaproteobacteria</taxon>
        <taxon>Hyphomicrobiales</taxon>
        <taxon>Nitrobacteraceae</taxon>
        <taxon>Bradyrhizobium</taxon>
    </lineage>
</organism>
<accession>A0A0R3EA70</accession>
<sequence length="86" mass="9587">MVAFFLIFQQLAFHWIRLSRSNVRASSGECRGGIRIGGSARFLVLSAGGRTRRPHTSFQYRFCPQTFGEGGMRLGRSFIGSPDSDD</sequence>
<evidence type="ECO:0000313" key="1">
    <source>
        <dbReference type="EMBL" id="KRQ17028.1"/>
    </source>
</evidence>
<dbReference type="AlphaFoldDB" id="A0A0R3EA70"/>
<name>A0A0R3EA70_9BRAD</name>
<keyword evidence="2" id="KW-1185">Reference proteome</keyword>
<reference evidence="1 2" key="1">
    <citation type="submission" date="2015-09" db="EMBL/GenBank/DDBJ databases">
        <title>Draft Genome Sequence of Bradyrhizobium manausense Strain BR 3351T, a Novel Symbiotic Nitrogen-Fixing Alphaproteobacterium Isolated from Brazilian Amazon Rain Forest.</title>
        <authorList>
            <person name="De Araujo J.L."/>
            <person name="Zilli J.E."/>
        </authorList>
    </citation>
    <scope>NUCLEOTIDE SEQUENCE [LARGE SCALE GENOMIC DNA]</scope>
    <source>
        <strain evidence="1 2">BR3351</strain>
    </source>
</reference>
<dbReference type="EMBL" id="LJYG01000019">
    <property type="protein sequence ID" value="KRQ17028.1"/>
    <property type="molecule type" value="Genomic_DNA"/>
</dbReference>
<gene>
    <name evidence="1" type="ORF">AOQ71_04000</name>
</gene>
<comment type="caution">
    <text evidence="1">The sequence shown here is derived from an EMBL/GenBank/DDBJ whole genome shotgun (WGS) entry which is preliminary data.</text>
</comment>
<proteinExistence type="predicted"/>
<protein>
    <submittedName>
        <fullName evidence="1">Uncharacterized protein</fullName>
    </submittedName>
</protein>
<evidence type="ECO:0000313" key="2">
    <source>
        <dbReference type="Proteomes" id="UP000051936"/>
    </source>
</evidence>
<dbReference type="Proteomes" id="UP000051936">
    <property type="component" value="Unassembled WGS sequence"/>
</dbReference>